<evidence type="ECO:0000256" key="15">
    <source>
        <dbReference type="PIRSR" id="PIRSR641708-2"/>
    </source>
</evidence>
<dbReference type="InterPro" id="IPR020097">
    <property type="entry name" value="PsdUridine_synth_TruA_a/b_dom"/>
</dbReference>
<dbReference type="Pfam" id="PF01416">
    <property type="entry name" value="PseudoU_synth_1"/>
    <property type="match status" value="1"/>
</dbReference>
<dbReference type="EMBL" id="JAGHQM010000699">
    <property type="protein sequence ID" value="KAH0558935.1"/>
    <property type="molecule type" value="Genomic_DNA"/>
</dbReference>
<evidence type="ECO:0000256" key="8">
    <source>
        <dbReference type="ARBA" id="ARBA00023242"/>
    </source>
</evidence>
<evidence type="ECO:0000313" key="19">
    <source>
        <dbReference type="Proteomes" id="UP000750711"/>
    </source>
</evidence>
<dbReference type="GO" id="GO:0003723">
    <property type="term" value="F:RNA binding"/>
    <property type="evidence" value="ECO:0007669"/>
    <property type="project" value="InterPro"/>
</dbReference>
<dbReference type="Gene3D" id="3.30.70.660">
    <property type="entry name" value="Pseudouridine synthase I, catalytic domain, C-terminal subdomain"/>
    <property type="match status" value="1"/>
</dbReference>
<dbReference type="CDD" id="cd02568">
    <property type="entry name" value="PseudoU_synth_PUS1_PUS2"/>
    <property type="match status" value="1"/>
</dbReference>
<dbReference type="InterPro" id="IPR020103">
    <property type="entry name" value="PsdUridine_synth_cat_dom_sf"/>
</dbReference>
<dbReference type="GO" id="GO:0031119">
    <property type="term" value="P:tRNA pseudouridine synthesis"/>
    <property type="evidence" value="ECO:0007669"/>
    <property type="project" value="InterPro"/>
</dbReference>
<dbReference type="InterPro" id="IPR001406">
    <property type="entry name" value="PsdUridine_synth_TruA"/>
</dbReference>
<comment type="caution">
    <text evidence="18">The sequence shown here is derived from an EMBL/GenBank/DDBJ whole genome shotgun (WGS) entry which is preliminary data.</text>
</comment>
<comment type="similarity">
    <text evidence="4">Belongs to the tRNA pseudouridine synthase TruA family.</text>
</comment>
<evidence type="ECO:0000256" key="11">
    <source>
        <dbReference type="ARBA" id="ARBA00073968"/>
    </source>
</evidence>
<evidence type="ECO:0000256" key="13">
    <source>
        <dbReference type="ARBA" id="ARBA00080858"/>
    </source>
</evidence>
<evidence type="ECO:0000256" key="10">
    <source>
        <dbReference type="ARBA" id="ARBA00053072"/>
    </source>
</evidence>
<feature type="compositionally biased region" description="Basic and acidic residues" evidence="16">
    <location>
        <begin position="49"/>
        <end position="58"/>
    </location>
</feature>
<keyword evidence="19" id="KW-1185">Reference proteome</keyword>
<dbReference type="InterPro" id="IPR020095">
    <property type="entry name" value="PsdUridine_synth_TruA_C"/>
</dbReference>
<evidence type="ECO:0000259" key="17">
    <source>
        <dbReference type="Pfam" id="PF01416"/>
    </source>
</evidence>
<keyword evidence="7" id="KW-0413">Isomerase</keyword>
<reference evidence="18" key="1">
    <citation type="submission" date="2021-03" db="EMBL/GenBank/DDBJ databases">
        <title>Comparative genomics and phylogenomic investigation of the class Geoglossomycetes provide insights into ecological specialization and systematics.</title>
        <authorList>
            <person name="Melie T."/>
            <person name="Pirro S."/>
            <person name="Miller A.N."/>
            <person name="Quandt A."/>
        </authorList>
    </citation>
    <scope>NUCLEOTIDE SEQUENCE</scope>
    <source>
        <strain evidence="18">CAQ_001_2017</strain>
    </source>
</reference>
<evidence type="ECO:0000256" key="3">
    <source>
        <dbReference type="ARBA" id="ARBA00004123"/>
    </source>
</evidence>
<evidence type="ECO:0000256" key="4">
    <source>
        <dbReference type="ARBA" id="ARBA00009375"/>
    </source>
</evidence>
<gene>
    <name evidence="18" type="ORF">GP486_004441</name>
</gene>
<dbReference type="FunFam" id="3.30.70.660:FF:000002">
    <property type="entry name" value="tRNA pseudouridine synthase"/>
    <property type="match status" value="1"/>
</dbReference>
<dbReference type="SUPFAM" id="SSF55120">
    <property type="entry name" value="Pseudouridine synthase"/>
    <property type="match status" value="1"/>
</dbReference>
<comment type="catalytic activity">
    <reaction evidence="2">
        <text>uridine in snRNA = pseudouridine in snRNA</text>
        <dbReference type="Rhea" id="RHEA:51124"/>
        <dbReference type="Rhea" id="RHEA-COMP:12891"/>
        <dbReference type="Rhea" id="RHEA-COMP:12892"/>
        <dbReference type="ChEBI" id="CHEBI:65314"/>
        <dbReference type="ChEBI" id="CHEBI:65315"/>
    </reaction>
</comment>
<evidence type="ECO:0000256" key="9">
    <source>
        <dbReference type="ARBA" id="ARBA00036943"/>
    </source>
</evidence>
<evidence type="ECO:0000256" key="7">
    <source>
        <dbReference type="ARBA" id="ARBA00023235"/>
    </source>
</evidence>
<comment type="subcellular location">
    <subcellularLocation>
        <location evidence="3">Nucleus</location>
    </subcellularLocation>
</comment>
<proteinExistence type="inferred from homology"/>
<feature type="binding site" evidence="15">
    <location>
        <position position="234"/>
    </location>
    <ligand>
        <name>substrate</name>
    </ligand>
</feature>
<dbReference type="InterPro" id="IPR041708">
    <property type="entry name" value="PUS1/PUS2-like"/>
</dbReference>
<keyword evidence="8" id="KW-0539">Nucleus</keyword>
<protein>
    <recommendedName>
        <fullName evidence="11">tRNA pseudouridine synthase 1</fullName>
    </recommendedName>
    <alternativeName>
        <fullName evidence="12">tRNA pseudouridylate synthase 1</fullName>
    </alternativeName>
    <alternativeName>
        <fullName evidence="13">tRNA-uridine isomerase 1</fullName>
    </alternativeName>
</protein>
<keyword evidence="6" id="KW-0819">tRNA processing</keyword>
<feature type="domain" description="Pseudouridine synthase I TruA alpha/beta" evidence="17">
    <location>
        <begin position="354"/>
        <end position="461"/>
    </location>
</feature>
<keyword evidence="5" id="KW-0507">mRNA processing</keyword>
<evidence type="ECO:0000256" key="16">
    <source>
        <dbReference type="SAM" id="MobiDB-lite"/>
    </source>
</evidence>
<dbReference type="NCBIfam" id="TIGR00071">
    <property type="entry name" value="hisT_truA"/>
    <property type="match status" value="1"/>
</dbReference>
<dbReference type="GO" id="GO:1990481">
    <property type="term" value="P:mRNA pseudouridine synthesis"/>
    <property type="evidence" value="ECO:0007669"/>
    <property type="project" value="TreeGrafter"/>
</dbReference>
<dbReference type="Proteomes" id="UP000750711">
    <property type="component" value="Unassembled WGS sequence"/>
</dbReference>
<comment type="catalytic activity">
    <reaction evidence="1">
        <text>a uridine in mRNA = a pseudouridine in mRNA</text>
        <dbReference type="Rhea" id="RHEA:56644"/>
        <dbReference type="Rhea" id="RHEA-COMP:14658"/>
        <dbReference type="Rhea" id="RHEA-COMP:14659"/>
        <dbReference type="ChEBI" id="CHEBI:65314"/>
        <dbReference type="ChEBI" id="CHEBI:65315"/>
    </reaction>
</comment>
<evidence type="ECO:0000256" key="5">
    <source>
        <dbReference type="ARBA" id="ARBA00022664"/>
    </source>
</evidence>
<comment type="catalytic activity">
    <reaction evidence="9">
        <text>a uridine in tRNA = a pseudouridine in tRNA</text>
        <dbReference type="Rhea" id="RHEA:54572"/>
        <dbReference type="Rhea" id="RHEA-COMP:13339"/>
        <dbReference type="Rhea" id="RHEA-COMP:13934"/>
        <dbReference type="ChEBI" id="CHEBI:65314"/>
        <dbReference type="ChEBI" id="CHEBI:65315"/>
    </reaction>
</comment>
<dbReference type="Gene3D" id="3.30.70.580">
    <property type="entry name" value="Pseudouridine synthase I, catalytic domain, N-terminal subdomain"/>
    <property type="match status" value="1"/>
</dbReference>
<dbReference type="GO" id="GO:0031120">
    <property type="term" value="P:snRNA pseudouridine synthesis"/>
    <property type="evidence" value="ECO:0007669"/>
    <property type="project" value="UniProtKB-ARBA"/>
</dbReference>
<comment type="function">
    <text evidence="10">Formation of pseudouridine at positions 27 and 28 in the anticodon stem and loop of transfer RNAs; at positions 34 and 36 of intron-containing precursor tRNA(Ile) and at position 35 in the intron-containing tRNA(Tyr). Catalyzes pseudouridylation at position 44 in U2 snRNA. Also catalyzes pseudouridylation of mRNAs.</text>
</comment>
<evidence type="ECO:0000256" key="1">
    <source>
        <dbReference type="ARBA" id="ARBA00001166"/>
    </source>
</evidence>
<name>A0A9P8LB60_9PEZI</name>
<feature type="region of interest" description="Disordered" evidence="16">
    <location>
        <begin position="49"/>
        <end position="77"/>
    </location>
</feature>
<dbReference type="GO" id="GO:0005634">
    <property type="term" value="C:nucleus"/>
    <property type="evidence" value="ECO:0007669"/>
    <property type="project" value="UniProtKB-SubCell"/>
</dbReference>
<dbReference type="AlphaFoldDB" id="A0A9P8LB60"/>
<feature type="region of interest" description="Disordered" evidence="16">
    <location>
        <begin position="553"/>
        <end position="574"/>
    </location>
</feature>
<sequence length="574" mass="64542">MHNLLLCLRNAQRISPTYLPSKPSPARAIFAQTRIQSLEVTAKRDRLRPWEERGKETQAEENGGMDMASPPTLDILTDTGLSRNLQDKRARNNGQGRVDESSLAFSKEEIANEERKPKRKVAVMIGYSGSGYRGMQLNVKEKTIEGDLFNAFVAAGAVSKANSDDPKKSSLSRCARTDKGVHAAGNVISLKLIIEDTDIVRKINENLPPQIRVWGIERTNNSFNCYQLCDSRMYEYLIPTYCFLPPHPQSLLGKKVKRDAETNGDLEGHNARQEEVLDFWNSIEKNQIEPILSSLDSETRGSILSSVDKKEPPPAPTDSERPQHPALRAIKAVYLNAKRSYRIDPKRLQRVRDALALYVGTHKYHNYTIGKSPRDPSVKRHIKSFSVSEDSPFVMHGTEWLSLRVHGQSFMMHQIRKMVAMAALCVRTGCPLERITESYNSTSISIPKAPGLGLLLVQPVFSTYNGRAAREFQRESIDFGKYEEEIREFKQREIYDRIYGEEENDHAFDLFFTNVDSFSKDAFHYLTSAGISNTAQPPASTTTAVDCVERAEAQVDSESEEEPVGVPGQALEEG</sequence>
<evidence type="ECO:0000256" key="2">
    <source>
        <dbReference type="ARBA" id="ARBA00001832"/>
    </source>
</evidence>
<evidence type="ECO:0000256" key="6">
    <source>
        <dbReference type="ARBA" id="ARBA00022694"/>
    </source>
</evidence>
<accession>A0A9P8LB60</accession>
<dbReference type="PANTHER" id="PTHR11142:SF4">
    <property type="entry name" value="PSEUDOURIDYLATE SYNTHASE 1 HOMOLOG"/>
    <property type="match status" value="1"/>
</dbReference>
<dbReference type="GO" id="GO:0006397">
    <property type="term" value="P:mRNA processing"/>
    <property type="evidence" value="ECO:0007669"/>
    <property type="project" value="UniProtKB-KW"/>
</dbReference>
<evidence type="ECO:0000256" key="14">
    <source>
        <dbReference type="PIRSR" id="PIRSR641708-1"/>
    </source>
</evidence>
<feature type="region of interest" description="Disordered" evidence="16">
    <location>
        <begin position="82"/>
        <end position="101"/>
    </location>
</feature>
<evidence type="ECO:0000313" key="18">
    <source>
        <dbReference type="EMBL" id="KAH0558935.1"/>
    </source>
</evidence>
<dbReference type="InterPro" id="IPR020094">
    <property type="entry name" value="TruA/RsuA/RluB/E/F_N"/>
</dbReference>
<evidence type="ECO:0000256" key="12">
    <source>
        <dbReference type="ARBA" id="ARBA00079072"/>
    </source>
</evidence>
<organism evidence="18 19">
    <name type="scientific">Trichoglossum hirsutum</name>
    <dbReference type="NCBI Taxonomy" id="265104"/>
    <lineage>
        <taxon>Eukaryota</taxon>
        <taxon>Fungi</taxon>
        <taxon>Dikarya</taxon>
        <taxon>Ascomycota</taxon>
        <taxon>Pezizomycotina</taxon>
        <taxon>Geoglossomycetes</taxon>
        <taxon>Geoglossales</taxon>
        <taxon>Geoglossaceae</taxon>
        <taxon>Trichoglossum</taxon>
    </lineage>
</organism>
<dbReference type="FunFam" id="3.30.70.580:FF:000002">
    <property type="entry name" value="tRNA pseudouridine synthase"/>
    <property type="match status" value="1"/>
</dbReference>
<dbReference type="PANTHER" id="PTHR11142">
    <property type="entry name" value="PSEUDOURIDYLATE SYNTHASE"/>
    <property type="match status" value="1"/>
</dbReference>
<feature type="active site" description="Nucleophile" evidence="14">
    <location>
        <position position="178"/>
    </location>
</feature>
<dbReference type="GO" id="GO:0009982">
    <property type="term" value="F:pseudouridine synthase activity"/>
    <property type="evidence" value="ECO:0007669"/>
    <property type="project" value="InterPro"/>
</dbReference>